<comment type="caution">
    <text evidence="2">The sequence shown here is derived from an EMBL/GenBank/DDBJ whole genome shotgun (WGS) entry which is preliminary data.</text>
</comment>
<feature type="compositionally biased region" description="Basic and acidic residues" evidence="1">
    <location>
        <begin position="379"/>
        <end position="391"/>
    </location>
</feature>
<organism evidence="2 3">
    <name type="scientific">Paraburkholderia saeva</name>
    <dbReference type="NCBI Taxonomy" id="2777537"/>
    <lineage>
        <taxon>Bacteria</taxon>
        <taxon>Pseudomonadati</taxon>
        <taxon>Pseudomonadota</taxon>
        <taxon>Betaproteobacteria</taxon>
        <taxon>Burkholderiales</taxon>
        <taxon>Burkholderiaceae</taxon>
        <taxon>Paraburkholderia</taxon>
    </lineage>
</organism>
<dbReference type="AlphaFoldDB" id="A0A9N8RYV8"/>
<keyword evidence="3" id="KW-1185">Reference proteome</keyword>
<evidence type="ECO:0000313" key="2">
    <source>
        <dbReference type="EMBL" id="CAG4907922.1"/>
    </source>
</evidence>
<protein>
    <submittedName>
        <fullName evidence="2">Uncharacterized protein</fullName>
    </submittedName>
</protein>
<dbReference type="Proteomes" id="UP000789704">
    <property type="component" value="Unassembled WGS sequence"/>
</dbReference>
<evidence type="ECO:0000313" key="3">
    <source>
        <dbReference type="Proteomes" id="UP000789704"/>
    </source>
</evidence>
<gene>
    <name evidence="2" type="ORF">LMG31841_03706</name>
</gene>
<name>A0A9N8RYV8_9BURK</name>
<dbReference type="EMBL" id="CAJQZC010000007">
    <property type="protein sequence ID" value="CAG4907922.1"/>
    <property type="molecule type" value="Genomic_DNA"/>
</dbReference>
<accession>A0A9N8RYV8</accession>
<evidence type="ECO:0000256" key="1">
    <source>
        <dbReference type="SAM" id="MobiDB-lite"/>
    </source>
</evidence>
<proteinExistence type="predicted"/>
<sequence>MQQALFAELLQHRRQTACVIEVFHQILAGRLQVHEARHVRTEFPVFERQFHADALRERDQVNDRIRRAANRRIRADRVFKGLAREDLVHRQVFTNHVDDAAPGQVREHLTARIHRRNRGVVRQAHAERLDHRGHRRRRAHRHAVTARAVHARFGFREFFLCHRAGAYFLRHLPDARARADVLAAKAAVQHRAAGDRERGQVARCRAHQQRRRRLVATDEQDHAIHRIAANRFFDIHRCEIAEQHCSRAQIRFAERHHRKLERQAARFVNAFLHVLREFPKMRITRREFRPRIADADDRTTIEFVVRDALVFHPRAVQKTIAILQAEPGLAAKRLRVFFGISHKKLLLFPLRRAPMGAGGTRVSARVCCGGTGRTAPRAAEFRRESGIDRKSARSSGSLRPAPSP</sequence>
<reference evidence="2" key="1">
    <citation type="submission" date="2021-04" db="EMBL/GenBank/DDBJ databases">
        <authorList>
            <person name="Vanwijnsberghe S."/>
        </authorList>
    </citation>
    <scope>NUCLEOTIDE SEQUENCE</scope>
    <source>
        <strain evidence="2">LMG 31841</strain>
    </source>
</reference>
<feature type="region of interest" description="Disordered" evidence="1">
    <location>
        <begin position="373"/>
        <end position="404"/>
    </location>
</feature>